<dbReference type="Proteomes" id="UP000010473">
    <property type="component" value="Chromosome"/>
</dbReference>
<dbReference type="EMBL" id="CP003653">
    <property type="protein sequence ID" value="AFZ34312.1"/>
    <property type="molecule type" value="Genomic_DNA"/>
</dbReference>
<sequence length="50" mass="5847">MNNQQSAINLTESARSDQPLAKIRALIIFYEIDNYYISSFFLQIKYGKTQ</sequence>
<keyword evidence="2" id="KW-1185">Reference proteome</keyword>
<evidence type="ECO:0000313" key="2">
    <source>
        <dbReference type="Proteomes" id="UP000010473"/>
    </source>
</evidence>
<proteinExistence type="predicted"/>
<name>K9XRK5_STAC7</name>
<organism evidence="1 2">
    <name type="scientific">Stanieria cyanosphaera (strain ATCC 29371 / PCC 7437)</name>
    <dbReference type="NCBI Taxonomy" id="111780"/>
    <lineage>
        <taxon>Bacteria</taxon>
        <taxon>Bacillati</taxon>
        <taxon>Cyanobacteriota</taxon>
        <taxon>Cyanophyceae</taxon>
        <taxon>Pleurocapsales</taxon>
        <taxon>Dermocarpellaceae</taxon>
        <taxon>Stanieria</taxon>
    </lineage>
</organism>
<dbReference type="KEGG" id="scs:Sta7437_0718"/>
<reference evidence="2" key="1">
    <citation type="journal article" date="2013" name="Proc. Natl. Acad. Sci. U.S.A.">
        <title>Improving the coverage of the cyanobacterial phylum using diversity-driven genome sequencing.</title>
        <authorList>
            <person name="Shih P.M."/>
            <person name="Wu D."/>
            <person name="Latifi A."/>
            <person name="Axen S.D."/>
            <person name="Fewer D.P."/>
            <person name="Talla E."/>
            <person name="Calteau A."/>
            <person name="Cai F."/>
            <person name="Tandeau de Marsac N."/>
            <person name="Rippka R."/>
            <person name="Herdman M."/>
            <person name="Sivonen K."/>
            <person name="Coursin T."/>
            <person name="Laurent T."/>
            <person name="Goodwin L."/>
            <person name="Nolan M."/>
            <person name="Davenport K.W."/>
            <person name="Han C.S."/>
            <person name="Rubin E.M."/>
            <person name="Eisen J.A."/>
            <person name="Woyke T."/>
            <person name="Gugger M."/>
            <person name="Kerfeld C.A."/>
        </authorList>
    </citation>
    <scope>NUCLEOTIDE SEQUENCE [LARGE SCALE GENOMIC DNA]</scope>
    <source>
        <strain evidence="2">ATCC 29371 / PCC 7437</strain>
    </source>
</reference>
<gene>
    <name evidence="1" type="ordered locus">Sta7437_0718</name>
</gene>
<dbReference type="RefSeq" id="WP_015191985.1">
    <property type="nucleotide sequence ID" value="NC_019748.1"/>
</dbReference>
<accession>K9XRK5</accession>
<protein>
    <submittedName>
        <fullName evidence="1">Uncharacterized protein</fullName>
    </submittedName>
</protein>
<evidence type="ECO:0000313" key="1">
    <source>
        <dbReference type="EMBL" id="AFZ34312.1"/>
    </source>
</evidence>
<dbReference type="HOGENOM" id="CLU_3122901_0_0_3"/>
<dbReference type="AlphaFoldDB" id="K9XRK5"/>